<evidence type="ECO:0000313" key="1">
    <source>
        <dbReference type="EMBL" id="QEK13999.1"/>
    </source>
</evidence>
<dbReference type="Proteomes" id="UP000322631">
    <property type="component" value="Chromosome"/>
</dbReference>
<evidence type="ECO:0000313" key="2">
    <source>
        <dbReference type="Proteomes" id="UP000322631"/>
    </source>
</evidence>
<keyword evidence="2" id="KW-1185">Reference proteome</keyword>
<dbReference type="AlphaFoldDB" id="A0A5C0SM93"/>
<dbReference type="InterPro" id="IPR018662">
    <property type="entry name" value="DUF2095"/>
</dbReference>
<dbReference type="KEGG" id="them:FPV09_01430"/>
<reference evidence="1 2" key="1">
    <citation type="submission" date="2019-07" db="EMBL/GenBank/DDBJ databases">
        <title>Complete genome of Thermococcus acidophilus.</title>
        <authorList>
            <person name="Li X."/>
        </authorList>
    </citation>
    <scope>NUCLEOTIDE SEQUENCE [LARGE SCALE GENOMIC DNA]</scope>
    <source>
        <strain evidence="1 2">SY113</strain>
    </source>
</reference>
<accession>A0A5C0SM93</accession>
<dbReference type="GeneID" id="41608475"/>
<name>A0A5C0SM93_9EURY</name>
<sequence>MDEKKTKKPADDFAWQEYEREEFEQTFPALARELEGEGVPIEAYRTGEGEESAEREEMDFSGYNPTVIDFLRRCSTDDEALEIINWMEERGEITHEMAKELRITLVERGVRAFGSKKEWGWYERHRKT</sequence>
<dbReference type="RefSeq" id="WP_148882103.1">
    <property type="nucleotide sequence ID" value="NZ_CP041932.1"/>
</dbReference>
<gene>
    <name evidence="1" type="ORF">FPV09_01430</name>
</gene>
<dbReference type="EMBL" id="CP041932">
    <property type="protein sequence ID" value="QEK13999.1"/>
    <property type="molecule type" value="Genomic_DNA"/>
</dbReference>
<protein>
    <submittedName>
        <fullName evidence="1">DUF2095 domain-containing protein</fullName>
    </submittedName>
</protein>
<dbReference type="Pfam" id="PF09868">
    <property type="entry name" value="DUF2095"/>
    <property type="match status" value="1"/>
</dbReference>
<organism evidence="1 2">
    <name type="scientific">Thermococcus aciditolerans</name>
    <dbReference type="NCBI Taxonomy" id="2598455"/>
    <lineage>
        <taxon>Archaea</taxon>
        <taxon>Methanobacteriati</taxon>
        <taxon>Methanobacteriota</taxon>
        <taxon>Thermococci</taxon>
        <taxon>Thermococcales</taxon>
        <taxon>Thermococcaceae</taxon>
        <taxon>Thermococcus</taxon>
    </lineage>
</organism>
<proteinExistence type="predicted"/>